<dbReference type="InterPro" id="IPR037923">
    <property type="entry name" value="HTH-like"/>
</dbReference>
<dbReference type="PRINTS" id="PR00032">
    <property type="entry name" value="HTHARAC"/>
</dbReference>
<dbReference type="Pfam" id="PF02311">
    <property type="entry name" value="AraC_binding"/>
    <property type="match status" value="1"/>
</dbReference>
<proteinExistence type="predicted"/>
<evidence type="ECO:0000313" key="5">
    <source>
        <dbReference type="EMBL" id="MBC2603384.1"/>
    </source>
</evidence>
<dbReference type="PANTHER" id="PTHR43280">
    <property type="entry name" value="ARAC-FAMILY TRANSCRIPTIONAL REGULATOR"/>
    <property type="match status" value="1"/>
</dbReference>
<dbReference type="PROSITE" id="PS01124">
    <property type="entry name" value="HTH_ARAC_FAMILY_2"/>
    <property type="match status" value="1"/>
</dbReference>
<evidence type="ECO:0000256" key="3">
    <source>
        <dbReference type="ARBA" id="ARBA00023163"/>
    </source>
</evidence>
<gene>
    <name evidence="5" type="ORF">H5P30_16495</name>
</gene>
<name>A0A7X1B0V0_9BACT</name>
<organism evidence="5 6">
    <name type="scientific">Puniceicoccus vermicola</name>
    <dbReference type="NCBI Taxonomy" id="388746"/>
    <lineage>
        <taxon>Bacteria</taxon>
        <taxon>Pseudomonadati</taxon>
        <taxon>Verrucomicrobiota</taxon>
        <taxon>Opitutia</taxon>
        <taxon>Puniceicoccales</taxon>
        <taxon>Puniceicoccaceae</taxon>
        <taxon>Puniceicoccus</taxon>
    </lineage>
</organism>
<reference evidence="5 6" key="1">
    <citation type="submission" date="2020-07" db="EMBL/GenBank/DDBJ databases">
        <authorList>
            <person name="Feng X."/>
        </authorList>
    </citation>
    <scope>NUCLEOTIDE SEQUENCE [LARGE SCALE GENOMIC DNA]</scope>
    <source>
        <strain evidence="5 6">JCM14086</strain>
    </source>
</reference>
<dbReference type="PROSITE" id="PS00041">
    <property type="entry name" value="HTH_ARAC_FAMILY_1"/>
    <property type="match status" value="1"/>
</dbReference>
<dbReference type="SUPFAM" id="SSF46689">
    <property type="entry name" value="Homeodomain-like"/>
    <property type="match status" value="1"/>
</dbReference>
<protein>
    <submittedName>
        <fullName evidence="5">Helix-turn-helix transcriptional regulator</fullName>
    </submittedName>
</protein>
<keyword evidence="6" id="KW-1185">Reference proteome</keyword>
<sequence>MESLESLCGRFGGKFSRQRGAWPSTSRDYWLIFEALHPISVGYVSRSSQIHSSWGMRWHFENRKMRSLDYYSLIFITRGRGLYYDHHTETDLEVSAGDLICVFPSKSHAYGPRPGESWDEINVEFVGPVFDSWMGVGLLDPSQPIRSLAASDSPENIDYWLQRFYEVVLPIVETNTFEPTLSDTGRMVALIAEMSDTWQTGTCDTDLTWMNEAKRRLKELPLKEKPDYEWLAGSFCIGEQAFRKKFKRLSGLTPSEYRSRLQIEAACHLLISEKPIKEIGYDLGFGSYYYFSRRFKQLTGMTPGQYRKNVTA</sequence>
<dbReference type="InterPro" id="IPR020449">
    <property type="entry name" value="Tscrpt_reg_AraC-type_HTH"/>
</dbReference>
<dbReference type="GO" id="GO:0043565">
    <property type="term" value="F:sequence-specific DNA binding"/>
    <property type="evidence" value="ECO:0007669"/>
    <property type="project" value="InterPro"/>
</dbReference>
<evidence type="ECO:0000259" key="4">
    <source>
        <dbReference type="PROSITE" id="PS01124"/>
    </source>
</evidence>
<dbReference type="PANTHER" id="PTHR43280:SF2">
    <property type="entry name" value="HTH-TYPE TRANSCRIPTIONAL REGULATOR EXSA"/>
    <property type="match status" value="1"/>
</dbReference>
<dbReference type="SMART" id="SM00342">
    <property type="entry name" value="HTH_ARAC"/>
    <property type="match status" value="1"/>
</dbReference>
<keyword evidence="1" id="KW-0805">Transcription regulation</keyword>
<evidence type="ECO:0000256" key="1">
    <source>
        <dbReference type="ARBA" id="ARBA00023015"/>
    </source>
</evidence>
<dbReference type="Gene3D" id="1.10.10.60">
    <property type="entry name" value="Homeodomain-like"/>
    <property type="match status" value="2"/>
</dbReference>
<dbReference type="AlphaFoldDB" id="A0A7X1B0V0"/>
<dbReference type="InterPro" id="IPR018060">
    <property type="entry name" value="HTH_AraC"/>
</dbReference>
<keyword evidence="3" id="KW-0804">Transcription</keyword>
<dbReference type="SUPFAM" id="SSF51215">
    <property type="entry name" value="Regulatory protein AraC"/>
    <property type="match status" value="1"/>
</dbReference>
<dbReference type="InterPro" id="IPR009057">
    <property type="entry name" value="Homeodomain-like_sf"/>
</dbReference>
<dbReference type="Pfam" id="PF12833">
    <property type="entry name" value="HTH_18"/>
    <property type="match status" value="1"/>
</dbReference>
<accession>A0A7X1B0V0</accession>
<dbReference type="Proteomes" id="UP000525652">
    <property type="component" value="Unassembled WGS sequence"/>
</dbReference>
<dbReference type="GO" id="GO:0003700">
    <property type="term" value="F:DNA-binding transcription factor activity"/>
    <property type="evidence" value="ECO:0007669"/>
    <property type="project" value="InterPro"/>
</dbReference>
<dbReference type="EMBL" id="JACHVA010000126">
    <property type="protein sequence ID" value="MBC2603384.1"/>
    <property type="molecule type" value="Genomic_DNA"/>
</dbReference>
<keyword evidence="2" id="KW-0238">DNA-binding</keyword>
<evidence type="ECO:0000313" key="6">
    <source>
        <dbReference type="Proteomes" id="UP000525652"/>
    </source>
</evidence>
<feature type="domain" description="HTH araC/xylS-type" evidence="4">
    <location>
        <begin position="211"/>
        <end position="309"/>
    </location>
</feature>
<dbReference type="InterPro" id="IPR018062">
    <property type="entry name" value="HTH_AraC-typ_CS"/>
</dbReference>
<dbReference type="InterPro" id="IPR003313">
    <property type="entry name" value="AraC-bd"/>
</dbReference>
<evidence type="ECO:0000256" key="2">
    <source>
        <dbReference type="ARBA" id="ARBA00023125"/>
    </source>
</evidence>
<comment type="caution">
    <text evidence="5">The sequence shown here is derived from an EMBL/GenBank/DDBJ whole genome shotgun (WGS) entry which is preliminary data.</text>
</comment>